<comment type="caution">
    <text evidence="8">The sequence shown here is derived from an EMBL/GenBank/DDBJ whole genome shotgun (WGS) entry which is preliminary data.</text>
</comment>
<sequence>MTQPFAKISSMLESARDLTIEAAVSASSRFAETSPSVMGYQEVIKLLNSRNERDILSGMKCVMASISRGESSTSGADDNGTEDALRYFGDVVKNITCGNTVVKNLILIYLTKYAELEPDTALLSINTIQKSLNDKNPITRYTSIRAMAGIKISSISPITLLCIKRTVSDLHPDVRSATAIAIGKLYGLEDISSSTKKQLFEFLTKLLSDSNPIVVGSALKTFYQIKDSVLTSSISQSLEKKKWNVLHASFRRLCRLLPTLDEWSQSFLIDILTEYSRLFLPKPKIYREGGEVSDYDQLSAQDNIDNYEVSMDADLQLFIDSLKPLIYTNSEFVILSISKALMSLAPPKTYQQMQLVPVTIRLISPTSNFQVAYFALQAIRSVVVQNRFIYEHYFKRFYIYPDDLPSIAQLKLEILSMLANESNMPLIFEELKSIVFNSNSNLIAKQALVCIGRCSQISDVWNQRILKWCLKQITKTEGLILDELLTSIRYLVQTKNHTTANDSLAKTIYRLSLLITNSDNKIDSEAKASIIWIIGEFTNHTYNQIGPDVLRVLIPNFANEADIVRYQVLVLSAKIMAFELEAIVGENEIKYFFEENIHAKMFSHILQLCKYDNSYDTRDRARMLSILLSGQHHESKLATLFLQVPKNAPLIGFRNGDGKNTNLANSSEIFQSYYKKIPDWADPSGHPAASVRKEILSKLNGGNENVVTSISSQNFLSKSQSPIPISEHAFSSKDFQSGVPKITPKETYRLQSLDDFFGNEDEEEEESDEDDDEDDDDEDEESDNSDEIEESDEDEDDAVEEEDEGYGQAEVDGNPDEANPTSSDSEDSDTDSSTTNHLLRK</sequence>
<dbReference type="Pfam" id="PF01602">
    <property type="entry name" value="Adaptin_N"/>
    <property type="match status" value="1"/>
</dbReference>
<gene>
    <name evidence="8" type="ORF">CLIB1423_23S00760</name>
</gene>
<keyword evidence="5" id="KW-0472">Membrane</keyword>
<dbReference type="Proteomes" id="UP000837801">
    <property type="component" value="Unassembled WGS sequence"/>
</dbReference>
<comment type="similarity">
    <text evidence="2">Belongs to the adaptor complexes large subunit family.</text>
</comment>
<feature type="region of interest" description="Disordered" evidence="6">
    <location>
        <begin position="759"/>
        <end position="841"/>
    </location>
</feature>
<evidence type="ECO:0000256" key="4">
    <source>
        <dbReference type="ARBA" id="ARBA00022927"/>
    </source>
</evidence>
<dbReference type="OrthoDB" id="10254310at2759"/>
<accession>A0A9P0QTA4</accession>
<reference evidence="8" key="1">
    <citation type="submission" date="2022-03" db="EMBL/GenBank/DDBJ databases">
        <authorList>
            <person name="Legras J.-L."/>
            <person name="Devillers H."/>
            <person name="Grondin C."/>
        </authorList>
    </citation>
    <scope>NUCLEOTIDE SEQUENCE</scope>
    <source>
        <strain evidence="8">CLIB 1423</strain>
    </source>
</reference>
<dbReference type="InterPro" id="IPR026739">
    <property type="entry name" value="AP_beta"/>
</dbReference>
<dbReference type="GO" id="GO:0030117">
    <property type="term" value="C:membrane coat"/>
    <property type="evidence" value="ECO:0007669"/>
    <property type="project" value="InterPro"/>
</dbReference>
<evidence type="ECO:0000256" key="3">
    <source>
        <dbReference type="ARBA" id="ARBA00022448"/>
    </source>
</evidence>
<comment type="subcellular location">
    <subcellularLocation>
        <location evidence="1">Endomembrane system</location>
    </subcellularLocation>
</comment>
<evidence type="ECO:0000256" key="5">
    <source>
        <dbReference type="ARBA" id="ARBA00023136"/>
    </source>
</evidence>
<evidence type="ECO:0000256" key="2">
    <source>
        <dbReference type="ARBA" id="ARBA00006613"/>
    </source>
</evidence>
<evidence type="ECO:0000259" key="7">
    <source>
        <dbReference type="Pfam" id="PF01602"/>
    </source>
</evidence>
<dbReference type="PANTHER" id="PTHR11134">
    <property type="entry name" value="ADAPTOR COMPLEX SUBUNIT BETA FAMILY MEMBER"/>
    <property type="match status" value="1"/>
</dbReference>
<dbReference type="GO" id="GO:0006886">
    <property type="term" value="P:intracellular protein transport"/>
    <property type="evidence" value="ECO:0007669"/>
    <property type="project" value="InterPro"/>
</dbReference>
<evidence type="ECO:0000313" key="9">
    <source>
        <dbReference type="Proteomes" id="UP000837801"/>
    </source>
</evidence>
<dbReference type="AlphaFoldDB" id="A0A9P0QTA4"/>
<evidence type="ECO:0000256" key="1">
    <source>
        <dbReference type="ARBA" id="ARBA00004308"/>
    </source>
</evidence>
<dbReference type="InterPro" id="IPR002553">
    <property type="entry name" value="Clathrin/coatomer_adapt-like_N"/>
</dbReference>
<dbReference type="EMBL" id="CAKXYY010000023">
    <property type="protein sequence ID" value="CAH2355233.1"/>
    <property type="molecule type" value="Genomic_DNA"/>
</dbReference>
<evidence type="ECO:0000256" key="6">
    <source>
        <dbReference type="SAM" id="MobiDB-lite"/>
    </source>
</evidence>
<keyword evidence="3" id="KW-0813">Transport</keyword>
<keyword evidence="4" id="KW-0653">Protein transport</keyword>
<feature type="compositionally biased region" description="Acidic residues" evidence="6">
    <location>
        <begin position="759"/>
        <end position="805"/>
    </location>
</feature>
<dbReference type="InterPro" id="IPR016024">
    <property type="entry name" value="ARM-type_fold"/>
</dbReference>
<evidence type="ECO:0000313" key="8">
    <source>
        <dbReference type="EMBL" id="CAH2355233.1"/>
    </source>
</evidence>
<dbReference type="SUPFAM" id="SSF48371">
    <property type="entry name" value="ARM repeat"/>
    <property type="match status" value="1"/>
</dbReference>
<name>A0A9P0QTA4_9ASCO</name>
<dbReference type="Gene3D" id="1.25.10.10">
    <property type="entry name" value="Leucine-rich Repeat Variant"/>
    <property type="match status" value="1"/>
</dbReference>
<dbReference type="InterPro" id="IPR011989">
    <property type="entry name" value="ARM-like"/>
</dbReference>
<feature type="domain" description="Clathrin/coatomer adaptor adaptin-like N-terminal" evidence="7">
    <location>
        <begin position="41"/>
        <end position="629"/>
    </location>
</feature>
<dbReference type="GO" id="GO:0016192">
    <property type="term" value="P:vesicle-mediated transport"/>
    <property type="evidence" value="ECO:0007669"/>
    <property type="project" value="InterPro"/>
</dbReference>
<dbReference type="GO" id="GO:0012505">
    <property type="term" value="C:endomembrane system"/>
    <property type="evidence" value="ECO:0007669"/>
    <property type="project" value="UniProtKB-SubCell"/>
</dbReference>
<keyword evidence="9" id="KW-1185">Reference proteome</keyword>
<protein>
    <submittedName>
        <fullName evidence="8">AP-3 complex subunit beta</fullName>
    </submittedName>
</protein>
<organism evidence="8 9">
    <name type="scientific">[Candida] railenensis</name>
    <dbReference type="NCBI Taxonomy" id="45579"/>
    <lineage>
        <taxon>Eukaryota</taxon>
        <taxon>Fungi</taxon>
        <taxon>Dikarya</taxon>
        <taxon>Ascomycota</taxon>
        <taxon>Saccharomycotina</taxon>
        <taxon>Pichiomycetes</taxon>
        <taxon>Debaryomycetaceae</taxon>
        <taxon>Kurtzmaniella</taxon>
    </lineage>
</organism>
<proteinExistence type="inferred from homology"/>